<accession>A0A5C3MLI5</accession>
<evidence type="ECO:0000256" key="2">
    <source>
        <dbReference type="ARBA" id="ARBA00023134"/>
    </source>
</evidence>
<dbReference type="InterPro" id="IPR022812">
    <property type="entry name" value="Dynamin"/>
</dbReference>
<dbReference type="GO" id="GO:0048312">
    <property type="term" value="P:intracellular distribution of mitochondria"/>
    <property type="evidence" value="ECO:0007669"/>
    <property type="project" value="TreeGrafter"/>
</dbReference>
<feature type="region of interest" description="Disordered" evidence="3">
    <location>
        <begin position="1"/>
        <end position="41"/>
    </location>
</feature>
<organism evidence="6 7">
    <name type="scientific">Heliocybe sulcata</name>
    <dbReference type="NCBI Taxonomy" id="5364"/>
    <lineage>
        <taxon>Eukaryota</taxon>
        <taxon>Fungi</taxon>
        <taxon>Dikarya</taxon>
        <taxon>Basidiomycota</taxon>
        <taxon>Agaricomycotina</taxon>
        <taxon>Agaricomycetes</taxon>
        <taxon>Gloeophyllales</taxon>
        <taxon>Gloeophyllaceae</taxon>
        <taxon>Heliocybe</taxon>
    </lineage>
</organism>
<gene>
    <name evidence="6" type="ORF">OE88DRAFT_925118</name>
</gene>
<dbReference type="PANTHER" id="PTHR11566">
    <property type="entry name" value="DYNAMIN"/>
    <property type="match status" value="1"/>
</dbReference>
<dbReference type="Pfam" id="PF02212">
    <property type="entry name" value="GED"/>
    <property type="match status" value="1"/>
</dbReference>
<dbReference type="SMART" id="SM00053">
    <property type="entry name" value="DYNc"/>
    <property type="match status" value="1"/>
</dbReference>
<dbReference type="OrthoDB" id="5061070at2759"/>
<dbReference type="STRING" id="5364.A0A5C3MLI5"/>
<evidence type="ECO:0000256" key="3">
    <source>
        <dbReference type="SAM" id="MobiDB-lite"/>
    </source>
</evidence>
<dbReference type="InterPro" id="IPR027417">
    <property type="entry name" value="P-loop_NTPase"/>
</dbReference>
<dbReference type="GO" id="GO:0005525">
    <property type="term" value="F:GTP binding"/>
    <property type="evidence" value="ECO:0007669"/>
    <property type="project" value="InterPro"/>
</dbReference>
<dbReference type="InterPro" id="IPR001401">
    <property type="entry name" value="Dynamin_GTPase"/>
</dbReference>
<dbReference type="Gene3D" id="1.20.120.1240">
    <property type="entry name" value="Dynamin, middle domain"/>
    <property type="match status" value="1"/>
</dbReference>
<dbReference type="InterPro" id="IPR030381">
    <property type="entry name" value="G_DYNAMIN_dom"/>
</dbReference>
<dbReference type="PRINTS" id="PR00195">
    <property type="entry name" value="DYNAMIN"/>
</dbReference>
<feature type="domain" description="GED" evidence="4">
    <location>
        <begin position="667"/>
        <end position="757"/>
    </location>
</feature>
<keyword evidence="7" id="KW-1185">Reference proteome</keyword>
<dbReference type="Gene3D" id="3.40.50.300">
    <property type="entry name" value="P-loop containing nucleotide triphosphate hydrolases"/>
    <property type="match status" value="1"/>
</dbReference>
<evidence type="ECO:0000313" key="7">
    <source>
        <dbReference type="Proteomes" id="UP000305948"/>
    </source>
</evidence>
<evidence type="ECO:0000259" key="4">
    <source>
        <dbReference type="PROSITE" id="PS51388"/>
    </source>
</evidence>
<dbReference type="Pfam" id="PF00350">
    <property type="entry name" value="Dynamin_N"/>
    <property type="match status" value="1"/>
</dbReference>
<dbReference type="InterPro" id="IPR003130">
    <property type="entry name" value="GED"/>
</dbReference>
<dbReference type="GO" id="GO:0006897">
    <property type="term" value="P:endocytosis"/>
    <property type="evidence" value="ECO:0007669"/>
    <property type="project" value="TreeGrafter"/>
</dbReference>
<dbReference type="Pfam" id="PF01031">
    <property type="entry name" value="Dynamin_M"/>
    <property type="match status" value="2"/>
</dbReference>
<dbReference type="GO" id="GO:0003924">
    <property type="term" value="F:GTPase activity"/>
    <property type="evidence" value="ECO:0007669"/>
    <property type="project" value="InterPro"/>
</dbReference>
<evidence type="ECO:0000256" key="1">
    <source>
        <dbReference type="ARBA" id="ARBA00022741"/>
    </source>
</evidence>
<dbReference type="InterPro" id="IPR045063">
    <property type="entry name" value="Dynamin_N"/>
</dbReference>
<dbReference type="SUPFAM" id="SSF52540">
    <property type="entry name" value="P-loop containing nucleoside triphosphate hydrolases"/>
    <property type="match status" value="1"/>
</dbReference>
<dbReference type="AlphaFoldDB" id="A0A5C3MLI5"/>
<dbReference type="GO" id="GO:0016020">
    <property type="term" value="C:membrane"/>
    <property type="evidence" value="ECO:0007669"/>
    <property type="project" value="TreeGrafter"/>
</dbReference>
<dbReference type="InterPro" id="IPR020850">
    <property type="entry name" value="GED_dom"/>
</dbReference>
<dbReference type="GO" id="GO:0000266">
    <property type="term" value="P:mitochondrial fission"/>
    <property type="evidence" value="ECO:0007669"/>
    <property type="project" value="TreeGrafter"/>
</dbReference>
<dbReference type="GO" id="GO:0005739">
    <property type="term" value="C:mitochondrion"/>
    <property type="evidence" value="ECO:0007669"/>
    <property type="project" value="TreeGrafter"/>
</dbReference>
<dbReference type="GO" id="GO:0016559">
    <property type="term" value="P:peroxisome fission"/>
    <property type="evidence" value="ECO:0007669"/>
    <property type="project" value="TreeGrafter"/>
</dbReference>
<feature type="compositionally biased region" description="Polar residues" evidence="3">
    <location>
        <begin position="14"/>
        <end position="29"/>
    </location>
</feature>
<protein>
    <recommendedName>
        <fullName evidence="8">P-loop containing nucleoside triphosphate hydrolase protein</fullName>
    </recommendedName>
</protein>
<dbReference type="PROSITE" id="PS51718">
    <property type="entry name" value="G_DYNAMIN_2"/>
    <property type="match status" value="1"/>
</dbReference>
<evidence type="ECO:0000313" key="6">
    <source>
        <dbReference type="EMBL" id="TFK46259.1"/>
    </source>
</evidence>
<dbReference type="Proteomes" id="UP000305948">
    <property type="component" value="Unassembled WGS sequence"/>
</dbReference>
<name>A0A5C3MLI5_9AGAM</name>
<reference evidence="6 7" key="1">
    <citation type="journal article" date="2019" name="Nat. Ecol. Evol.">
        <title>Megaphylogeny resolves global patterns of mushroom evolution.</title>
        <authorList>
            <person name="Varga T."/>
            <person name="Krizsan K."/>
            <person name="Foldi C."/>
            <person name="Dima B."/>
            <person name="Sanchez-Garcia M."/>
            <person name="Sanchez-Ramirez S."/>
            <person name="Szollosi G.J."/>
            <person name="Szarkandi J.G."/>
            <person name="Papp V."/>
            <person name="Albert L."/>
            <person name="Andreopoulos W."/>
            <person name="Angelini C."/>
            <person name="Antonin V."/>
            <person name="Barry K.W."/>
            <person name="Bougher N.L."/>
            <person name="Buchanan P."/>
            <person name="Buyck B."/>
            <person name="Bense V."/>
            <person name="Catcheside P."/>
            <person name="Chovatia M."/>
            <person name="Cooper J."/>
            <person name="Damon W."/>
            <person name="Desjardin D."/>
            <person name="Finy P."/>
            <person name="Geml J."/>
            <person name="Haridas S."/>
            <person name="Hughes K."/>
            <person name="Justo A."/>
            <person name="Karasinski D."/>
            <person name="Kautmanova I."/>
            <person name="Kiss B."/>
            <person name="Kocsube S."/>
            <person name="Kotiranta H."/>
            <person name="LaButti K.M."/>
            <person name="Lechner B.E."/>
            <person name="Liimatainen K."/>
            <person name="Lipzen A."/>
            <person name="Lukacs Z."/>
            <person name="Mihaltcheva S."/>
            <person name="Morgado L.N."/>
            <person name="Niskanen T."/>
            <person name="Noordeloos M.E."/>
            <person name="Ohm R.A."/>
            <person name="Ortiz-Santana B."/>
            <person name="Ovrebo C."/>
            <person name="Racz N."/>
            <person name="Riley R."/>
            <person name="Savchenko A."/>
            <person name="Shiryaev A."/>
            <person name="Soop K."/>
            <person name="Spirin V."/>
            <person name="Szebenyi C."/>
            <person name="Tomsovsky M."/>
            <person name="Tulloss R.E."/>
            <person name="Uehling J."/>
            <person name="Grigoriev I.V."/>
            <person name="Vagvolgyi C."/>
            <person name="Papp T."/>
            <person name="Martin F.M."/>
            <person name="Miettinen O."/>
            <person name="Hibbett D.S."/>
            <person name="Nagy L.G."/>
        </authorList>
    </citation>
    <scope>NUCLEOTIDE SEQUENCE [LARGE SCALE GENOMIC DNA]</scope>
    <source>
        <strain evidence="6 7">OMC1185</strain>
    </source>
</reference>
<dbReference type="GO" id="GO:0005874">
    <property type="term" value="C:microtubule"/>
    <property type="evidence" value="ECO:0007669"/>
    <property type="project" value="TreeGrafter"/>
</dbReference>
<dbReference type="CDD" id="cd08771">
    <property type="entry name" value="DLP_1"/>
    <property type="match status" value="1"/>
</dbReference>
<dbReference type="PANTHER" id="PTHR11566:SF21">
    <property type="entry name" value="DYNAMIN RELATED PROTEIN 1, ISOFORM A"/>
    <property type="match status" value="1"/>
</dbReference>
<proteinExistence type="predicted"/>
<dbReference type="InterPro" id="IPR000375">
    <property type="entry name" value="Dynamin_stalk"/>
</dbReference>
<dbReference type="GO" id="GO:0008017">
    <property type="term" value="F:microtubule binding"/>
    <property type="evidence" value="ECO:0007669"/>
    <property type="project" value="TreeGrafter"/>
</dbReference>
<sequence>MSRSYFGRNKTKGSRSSSESYQSLPNGSSDAPGGPTDDLNNSEYARKLNELMKDLRALGAQSLLQLPRIAVIGGQSAGKSSLVEAIGGINVPRDSGTCTRCPMECTMHSTEGAWSCQVSLRFDYDQHGNKLSQPLNHPFGSPITDKKDVEIWLRRAQAAILSPGTASATFFGWSREQTRDAIKNDASMQKFSKNVVCVDIYDPEGTELSFVDLPGLIQNGEGIELIRELVVTYIAEETTFILVAMPAGDDIQNQQALKLAAEADAEGIRTIGVVTKPDTLAEGDIGLKERWRKVFSGHAEDHHLHHGYFCVRLPNDVERLQTGTRAAVQDRAQQFFDTNEPWKGVVDRSRLGIPDLVAYASDLLMACIHKELPNIRNRVQELLAASRASLARLPAPLQRDASAEIVDRITQFCRSLSAVVDGNSENKTFVQRNRATYDWFKIAIRSTAPDFRPFEDHTKYQRPSDPLGEGETEKHVHAVEGVEQYPTMDLHGVRKVIQECKAWELPYNVPYDSKRVLIRRFIDLWRQPTERCLDRTWTILSETARALLAEHFGQFKGLQARIGEYVFENLEEIRTSTVEFVIDSLDSERAPFYTDNTHYYSSARSKWLSHYRRVKRWPSSSLEGQIYEELPPQVIQNALQALRRLGYGELERKDLERLHPPDAFDEEMVVMADVRAYFQVAYKRVIDFIPLNIENKMNRGAAAGMQAYLFERTAMGAGEGLRKLVVEDGEVAARRVEVMGRIEQLRRIQGRLNQFGI</sequence>
<keyword evidence="2" id="KW-0342">GTP-binding</keyword>
<dbReference type="EMBL" id="ML213531">
    <property type="protein sequence ID" value="TFK46259.1"/>
    <property type="molecule type" value="Genomic_DNA"/>
</dbReference>
<dbReference type="PROSITE" id="PS51388">
    <property type="entry name" value="GED"/>
    <property type="match status" value="1"/>
</dbReference>
<evidence type="ECO:0008006" key="8">
    <source>
        <dbReference type="Google" id="ProtNLM"/>
    </source>
</evidence>
<evidence type="ECO:0000259" key="5">
    <source>
        <dbReference type="PROSITE" id="PS51718"/>
    </source>
</evidence>
<keyword evidence="1" id="KW-0547">Nucleotide-binding</keyword>
<feature type="domain" description="Dynamin-type G" evidence="5">
    <location>
        <begin position="63"/>
        <end position="373"/>
    </location>
</feature>